<reference evidence="6" key="1">
    <citation type="submission" date="2016-12" db="EMBL/GenBank/DDBJ databases">
        <authorList>
            <person name="Herbold C."/>
        </authorList>
    </citation>
    <scope>NUCLEOTIDE SEQUENCE [LARGE SCALE GENOMIC DNA]</scope>
</reference>
<evidence type="ECO:0000256" key="1">
    <source>
        <dbReference type="ARBA" id="ARBA00022598"/>
    </source>
</evidence>
<dbReference type="EC" id="6.1.1.16" evidence="5"/>
<dbReference type="Proteomes" id="UP000232412">
    <property type="component" value="Unassembled WGS sequence"/>
</dbReference>
<organism evidence="5 6">
    <name type="scientific">Nitrosotalea sinensis</name>
    <dbReference type="NCBI Taxonomy" id="1499975"/>
    <lineage>
        <taxon>Archaea</taxon>
        <taxon>Nitrososphaerota</taxon>
        <taxon>Nitrososphaeria</taxon>
        <taxon>Nitrosotaleales</taxon>
        <taxon>Nitrosotaleaceae</taxon>
        <taxon>Nitrosotalea</taxon>
    </lineage>
</organism>
<evidence type="ECO:0000259" key="4">
    <source>
        <dbReference type="Pfam" id="PF01406"/>
    </source>
</evidence>
<dbReference type="PRINTS" id="PR00983">
    <property type="entry name" value="TRNASYNTHCYS"/>
</dbReference>
<dbReference type="InterPro" id="IPR032678">
    <property type="entry name" value="tRNA-synt_1_cat_dom"/>
</dbReference>
<proteinExistence type="predicted"/>
<evidence type="ECO:0000256" key="3">
    <source>
        <dbReference type="ARBA" id="ARBA00022840"/>
    </source>
</evidence>
<dbReference type="GO" id="GO:0005524">
    <property type="term" value="F:ATP binding"/>
    <property type="evidence" value="ECO:0007669"/>
    <property type="project" value="UniProtKB-KW"/>
</dbReference>
<dbReference type="Gene3D" id="3.40.50.620">
    <property type="entry name" value="HUPs"/>
    <property type="match status" value="1"/>
</dbReference>
<protein>
    <submittedName>
        <fullName evidence="5">Cysteine--tRNA ligase</fullName>
        <ecNumber evidence="5">6.1.1.16</ecNumber>
    </submittedName>
</protein>
<sequence>MLRLYNSFSLSKEDFVPFEKNLAKVFICGPTVYDYMHLGHARIFLTYDILSRFLNDQGIKTDVLVNITDINQQVFRKAKENNTACKQVAEFYTNEFISDLSLLGIKSVSRIVYVSDYVPFIESEIKKLEEKQIAYYAHGNVYLDVSQVQNYGKLSQQTRDQIDMHRLDIGPGKRNPEDIMLWNCSEDFDFTWESEFGKGVPWWHMQDTAVAIANFGKNYDIHGGAHELLYPHHEAHLAQYQLITGEQSPIKTWMHVGLVLSNGEKMSKSIGNVVWVKDLVKKYGHELIRLYLFSRHYREDLNFSEKDMLAQKPLLELIHLTRLSVSEYTDDSLLPAMHRFVDSLCDDLDTPAVLSHLEKICQNVQEGTKLSKTDFNRMCMILGITI</sequence>
<keyword evidence="6" id="KW-1185">Reference proteome</keyword>
<dbReference type="InterPro" id="IPR014729">
    <property type="entry name" value="Rossmann-like_a/b/a_fold"/>
</dbReference>
<dbReference type="InterPro" id="IPR024909">
    <property type="entry name" value="Cys-tRNA/MSH_ligase"/>
</dbReference>
<dbReference type="AlphaFoldDB" id="A0A2H1EHE9"/>
<evidence type="ECO:0000313" key="6">
    <source>
        <dbReference type="Proteomes" id="UP000232412"/>
    </source>
</evidence>
<dbReference type="Pfam" id="PF01406">
    <property type="entry name" value="tRNA-synt_1e"/>
    <property type="match status" value="1"/>
</dbReference>
<feature type="domain" description="tRNA synthetases class I catalytic" evidence="4">
    <location>
        <begin position="15"/>
        <end position="309"/>
    </location>
</feature>
<dbReference type="EMBL" id="FRFC01000004">
    <property type="protein sequence ID" value="SHO46346.1"/>
    <property type="molecule type" value="Genomic_DNA"/>
</dbReference>
<dbReference type="PANTHER" id="PTHR10890">
    <property type="entry name" value="CYSTEINYL-TRNA SYNTHETASE"/>
    <property type="match status" value="1"/>
</dbReference>
<evidence type="ECO:0000313" key="5">
    <source>
        <dbReference type="EMBL" id="SHO46346.1"/>
    </source>
</evidence>
<keyword evidence="2" id="KW-0547">Nucleotide-binding</keyword>
<dbReference type="GO" id="GO:0005737">
    <property type="term" value="C:cytoplasm"/>
    <property type="evidence" value="ECO:0007669"/>
    <property type="project" value="TreeGrafter"/>
</dbReference>
<keyword evidence="3" id="KW-0067">ATP-binding</keyword>
<gene>
    <name evidence="5" type="primary">cysS</name>
    <name evidence="5" type="ORF">NSIN_30080</name>
</gene>
<name>A0A2H1EHE9_9ARCH</name>
<accession>A0A2H1EHE9</accession>
<dbReference type="PANTHER" id="PTHR10890:SF3">
    <property type="entry name" value="CYSTEINE--TRNA LIGASE, CYTOPLASMIC"/>
    <property type="match status" value="1"/>
</dbReference>
<dbReference type="RefSeq" id="WP_101010237.1">
    <property type="nucleotide sequence ID" value="NZ_FRFC01000004.1"/>
</dbReference>
<evidence type="ECO:0000256" key="2">
    <source>
        <dbReference type="ARBA" id="ARBA00022741"/>
    </source>
</evidence>
<dbReference type="OrthoDB" id="9445at2157"/>
<dbReference type="GO" id="GO:0004817">
    <property type="term" value="F:cysteine-tRNA ligase activity"/>
    <property type="evidence" value="ECO:0007669"/>
    <property type="project" value="UniProtKB-EC"/>
</dbReference>
<keyword evidence="1 5" id="KW-0436">Ligase</keyword>
<dbReference type="GO" id="GO:0006423">
    <property type="term" value="P:cysteinyl-tRNA aminoacylation"/>
    <property type="evidence" value="ECO:0007669"/>
    <property type="project" value="TreeGrafter"/>
</dbReference>
<dbReference type="SUPFAM" id="SSF52374">
    <property type="entry name" value="Nucleotidylyl transferase"/>
    <property type="match status" value="1"/>
</dbReference>